<reference evidence="5" key="5">
    <citation type="journal article" date="2021" name="G3 (Bethesda)">
        <title>Aegilops tauschii genome assembly Aet v5.0 features greater sequence contiguity and improved annotation.</title>
        <authorList>
            <person name="Wang L."/>
            <person name="Zhu T."/>
            <person name="Rodriguez J.C."/>
            <person name="Deal K.R."/>
            <person name="Dubcovsky J."/>
            <person name="McGuire P.E."/>
            <person name="Lux T."/>
            <person name="Spannagl M."/>
            <person name="Mayer K.F.X."/>
            <person name="Baldrich P."/>
            <person name="Meyers B.C."/>
            <person name="Huo N."/>
            <person name="Gu Y.Q."/>
            <person name="Zhou H."/>
            <person name="Devos K.M."/>
            <person name="Bennetzen J.L."/>
            <person name="Unver T."/>
            <person name="Budak H."/>
            <person name="Gulick P.J."/>
            <person name="Galiba G."/>
            <person name="Kalapos B."/>
            <person name="Nelson D.R."/>
            <person name="Li P."/>
            <person name="You F.M."/>
            <person name="Luo M.C."/>
            <person name="Dvorak J."/>
        </authorList>
    </citation>
    <scope>NUCLEOTIDE SEQUENCE [LARGE SCALE GENOMIC DNA]</scope>
    <source>
        <strain evidence="5">cv. AL8/78</strain>
    </source>
</reference>
<dbReference type="GO" id="GO:0005886">
    <property type="term" value="C:plasma membrane"/>
    <property type="evidence" value="ECO:0007669"/>
    <property type="project" value="EnsemblPlants"/>
</dbReference>
<evidence type="ECO:0000259" key="4">
    <source>
        <dbReference type="Pfam" id="PF04043"/>
    </source>
</evidence>
<comment type="similarity">
    <text evidence="3">Belongs to the PMEI family.</text>
</comment>
<dbReference type="AlphaFoldDB" id="A0A453JBN4"/>
<evidence type="ECO:0000313" key="5">
    <source>
        <dbReference type="EnsemblPlants" id="AET4Gv20857000.1"/>
    </source>
</evidence>
<protein>
    <recommendedName>
        <fullName evidence="4">Pectinesterase inhibitor domain-containing protein</fullName>
    </recommendedName>
</protein>
<reference evidence="5" key="3">
    <citation type="journal article" date="2017" name="Nature">
        <title>Genome sequence of the progenitor of the wheat D genome Aegilops tauschii.</title>
        <authorList>
            <person name="Luo M.C."/>
            <person name="Gu Y.Q."/>
            <person name="Puiu D."/>
            <person name="Wang H."/>
            <person name="Twardziok S.O."/>
            <person name="Deal K.R."/>
            <person name="Huo N."/>
            <person name="Zhu T."/>
            <person name="Wang L."/>
            <person name="Wang Y."/>
            <person name="McGuire P.E."/>
            <person name="Liu S."/>
            <person name="Long H."/>
            <person name="Ramasamy R.K."/>
            <person name="Rodriguez J.C."/>
            <person name="Van S.L."/>
            <person name="Yuan L."/>
            <person name="Wang Z."/>
            <person name="Xia Z."/>
            <person name="Xiao L."/>
            <person name="Anderson O.D."/>
            <person name="Ouyang S."/>
            <person name="Liang Y."/>
            <person name="Zimin A.V."/>
            <person name="Pertea G."/>
            <person name="Qi P."/>
            <person name="Bennetzen J.L."/>
            <person name="Dai X."/>
            <person name="Dawson M.W."/>
            <person name="Muller H.G."/>
            <person name="Kugler K."/>
            <person name="Rivarola-Duarte L."/>
            <person name="Spannagl M."/>
            <person name="Mayer K.F.X."/>
            <person name="Lu F.H."/>
            <person name="Bevan M.W."/>
            <person name="Leroy P."/>
            <person name="Li P."/>
            <person name="You F.M."/>
            <person name="Sun Q."/>
            <person name="Liu Z."/>
            <person name="Lyons E."/>
            <person name="Wicker T."/>
            <person name="Salzberg S.L."/>
            <person name="Devos K.M."/>
            <person name="Dvorak J."/>
        </authorList>
    </citation>
    <scope>NUCLEOTIDE SEQUENCE [LARGE SCALE GENOMIC DNA]</scope>
    <source>
        <strain evidence="5">cv. AL8/78</strain>
    </source>
</reference>
<dbReference type="NCBIfam" id="TIGR01614">
    <property type="entry name" value="PME_inhib"/>
    <property type="match status" value="1"/>
</dbReference>
<dbReference type="GeneID" id="109742967"/>
<organism evidence="5 6">
    <name type="scientific">Aegilops tauschii subsp. strangulata</name>
    <name type="common">Goatgrass</name>
    <dbReference type="NCBI Taxonomy" id="200361"/>
    <lineage>
        <taxon>Eukaryota</taxon>
        <taxon>Viridiplantae</taxon>
        <taxon>Streptophyta</taxon>
        <taxon>Embryophyta</taxon>
        <taxon>Tracheophyta</taxon>
        <taxon>Spermatophyta</taxon>
        <taxon>Magnoliopsida</taxon>
        <taxon>Liliopsida</taxon>
        <taxon>Poales</taxon>
        <taxon>Poaceae</taxon>
        <taxon>BOP clade</taxon>
        <taxon>Pooideae</taxon>
        <taxon>Triticodae</taxon>
        <taxon>Triticeae</taxon>
        <taxon>Triticinae</taxon>
        <taxon>Aegilops</taxon>
    </lineage>
</organism>
<keyword evidence="1" id="KW-0732">Signal</keyword>
<dbReference type="Proteomes" id="UP000015105">
    <property type="component" value="Chromosome 4D"/>
</dbReference>
<keyword evidence="6" id="KW-1185">Reference proteome</keyword>
<feature type="domain" description="Pectinesterase inhibitor" evidence="4">
    <location>
        <begin position="66"/>
        <end position="194"/>
    </location>
</feature>
<dbReference type="Gramene" id="AET4Gv20857000.1">
    <property type="protein sequence ID" value="AET4Gv20857000.1"/>
    <property type="gene ID" value="AET4Gv20857000"/>
</dbReference>
<dbReference type="OMA" id="GAHDQIN"/>
<dbReference type="OrthoDB" id="685889at2759"/>
<evidence type="ECO:0000313" key="6">
    <source>
        <dbReference type="Proteomes" id="UP000015105"/>
    </source>
</evidence>
<dbReference type="RefSeq" id="XP_020157656.2">
    <property type="nucleotide sequence ID" value="XM_020302067.4"/>
</dbReference>
<dbReference type="PANTHER" id="PTHR35357:SF7">
    <property type="entry name" value="PECTINESTERASE INHIBITOR 12"/>
    <property type="match status" value="1"/>
</dbReference>
<evidence type="ECO:0000256" key="1">
    <source>
        <dbReference type="ARBA" id="ARBA00022729"/>
    </source>
</evidence>
<accession>A0A453JBN4</accession>
<dbReference type="InterPro" id="IPR035513">
    <property type="entry name" value="Invertase/methylesterase_inhib"/>
</dbReference>
<evidence type="ECO:0000256" key="2">
    <source>
        <dbReference type="ARBA" id="ARBA00023157"/>
    </source>
</evidence>
<dbReference type="SUPFAM" id="SSF101148">
    <property type="entry name" value="Plant invertase/pectin methylesterase inhibitor"/>
    <property type="match status" value="1"/>
</dbReference>
<reference evidence="6" key="2">
    <citation type="journal article" date="2017" name="Nat. Plants">
        <title>The Aegilops tauschii genome reveals multiple impacts of transposons.</title>
        <authorList>
            <person name="Zhao G."/>
            <person name="Zou C."/>
            <person name="Li K."/>
            <person name="Wang K."/>
            <person name="Li T."/>
            <person name="Gao L."/>
            <person name="Zhang X."/>
            <person name="Wang H."/>
            <person name="Yang Z."/>
            <person name="Liu X."/>
            <person name="Jiang W."/>
            <person name="Mao L."/>
            <person name="Kong X."/>
            <person name="Jiao Y."/>
            <person name="Jia J."/>
        </authorList>
    </citation>
    <scope>NUCLEOTIDE SEQUENCE [LARGE SCALE GENOMIC DNA]</scope>
    <source>
        <strain evidence="6">cv. AL8/78</strain>
    </source>
</reference>
<dbReference type="Pfam" id="PF04043">
    <property type="entry name" value="PMEI"/>
    <property type="match status" value="1"/>
</dbReference>
<dbReference type="Gene3D" id="1.20.140.40">
    <property type="entry name" value="Invertase/pectin methylesterase inhibitor family protein"/>
    <property type="match status" value="1"/>
</dbReference>
<dbReference type="KEGG" id="ats:109742967"/>
<dbReference type="GO" id="GO:0046910">
    <property type="term" value="F:pectinesterase inhibitor activity"/>
    <property type="evidence" value="ECO:0007669"/>
    <property type="project" value="EnsemblPlants"/>
</dbReference>
<dbReference type="GO" id="GO:0048046">
    <property type="term" value="C:apoplast"/>
    <property type="evidence" value="ECO:0007669"/>
    <property type="project" value="EnsemblPlants"/>
</dbReference>
<dbReference type="InterPro" id="IPR006501">
    <property type="entry name" value="Pectinesterase_inhib_dom"/>
</dbReference>
<dbReference type="EnsemblPlants" id="AET4Gv20857000.1">
    <property type="protein sequence ID" value="AET4Gv20857000.1"/>
    <property type="gene ID" value="AET4Gv20857000"/>
</dbReference>
<evidence type="ECO:0000256" key="3">
    <source>
        <dbReference type="ARBA" id="ARBA00038471"/>
    </source>
</evidence>
<dbReference type="PANTHER" id="PTHR35357">
    <property type="entry name" value="OS02G0537100 PROTEIN"/>
    <property type="match status" value="1"/>
</dbReference>
<reference evidence="5" key="4">
    <citation type="submission" date="2019-03" db="UniProtKB">
        <authorList>
            <consortium name="EnsemblPlants"/>
        </authorList>
    </citation>
    <scope>IDENTIFICATION</scope>
</reference>
<sequence>MAPLRSAMPVSSLFSLVCFPHNFNKLFLANKKTFESMKTATTMTTALAVVLAALALIMGARTVDAAVADTCKAAAASDVRVNVDLCMSKLGSHRGSLEAADAWGLAKVASLVGVDNANLAAADIKAQEAADPNVRMKPALAKCGTLYKDVGMCFAGAHDQINNHAYPAAKQRLDEALAQTQLCNAAFAAAGVTLPQPLALHTVDCIQIAIIAGAITNLIK</sequence>
<proteinExistence type="inferred from homology"/>
<dbReference type="STRING" id="200361.A0A453JBN4"/>
<name>A0A453JBN4_AEGTS</name>
<keyword evidence="2" id="KW-1015">Disulfide bond</keyword>
<reference evidence="6" key="1">
    <citation type="journal article" date="2014" name="Science">
        <title>Ancient hybridizations among the ancestral genomes of bread wheat.</title>
        <authorList>
            <consortium name="International Wheat Genome Sequencing Consortium,"/>
            <person name="Marcussen T."/>
            <person name="Sandve S.R."/>
            <person name="Heier L."/>
            <person name="Spannagl M."/>
            <person name="Pfeifer M."/>
            <person name="Jakobsen K.S."/>
            <person name="Wulff B.B."/>
            <person name="Steuernagel B."/>
            <person name="Mayer K.F."/>
            <person name="Olsen O.A."/>
        </authorList>
    </citation>
    <scope>NUCLEOTIDE SEQUENCE [LARGE SCALE GENOMIC DNA]</scope>
    <source>
        <strain evidence="6">cv. AL8/78</strain>
    </source>
</reference>